<evidence type="ECO:0000259" key="2">
    <source>
        <dbReference type="SMART" id="SM00226"/>
    </source>
</evidence>
<dbReference type="AlphaFoldDB" id="A0A075FPX6"/>
<feature type="domain" description="Phosphotyrosine protein phosphatase I" evidence="2">
    <location>
        <begin position="1"/>
        <end position="119"/>
    </location>
</feature>
<dbReference type="GO" id="GO:0046685">
    <property type="term" value="P:response to arsenic-containing substance"/>
    <property type="evidence" value="ECO:0007669"/>
    <property type="project" value="UniProtKB-KW"/>
</dbReference>
<reference evidence="3" key="1">
    <citation type="journal article" date="2014" name="Genome Biol. Evol.">
        <title>Pangenome evidence for extensive interdomain horizontal transfer affecting lineage core and shell genes in uncultured planktonic thaumarchaeota and euryarchaeota.</title>
        <authorList>
            <person name="Deschamps P."/>
            <person name="Zivanovic Y."/>
            <person name="Moreira D."/>
            <person name="Rodriguez-Valera F."/>
            <person name="Lopez-Garcia P."/>
        </authorList>
    </citation>
    <scope>NUCLEOTIDE SEQUENCE</scope>
</reference>
<accession>A0A075FPX6</accession>
<protein>
    <submittedName>
        <fullName evidence="3">Protein-tyrosine-phosphatase (Arsenate reductase) (ARSC2, arsC)</fullName>
        <ecNumber evidence="3">1.20.4.1</ecNumber>
    </submittedName>
</protein>
<organism evidence="3">
    <name type="scientific">uncultured marine group II/III euryarchaeote AD1000_33_C07</name>
    <dbReference type="NCBI Taxonomy" id="1457756"/>
    <lineage>
        <taxon>Archaea</taxon>
        <taxon>Methanobacteriati</taxon>
        <taxon>Methanobacteriota</taxon>
        <taxon>environmental samples</taxon>
    </lineage>
</organism>
<dbReference type="PANTHER" id="PTHR43428">
    <property type="entry name" value="ARSENATE REDUCTASE"/>
    <property type="match status" value="1"/>
</dbReference>
<gene>
    <name evidence="3" type="primary">ARSC2</name>
    <name evidence="3" type="synonym">arsC</name>
</gene>
<dbReference type="GO" id="GO:0008794">
    <property type="term" value="F:arsenate reductase (glutaredoxin) activity"/>
    <property type="evidence" value="ECO:0007669"/>
    <property type="project" value="UniProtKB-EC"/>
</dbReference>
<dbReference type="EMBL" id="KF900390">
    <property type="protein sequence ID" value="AIE93273.1"/>
    <property type="molecule type" value="Genomic_DNA"/>
</dbReference>
<keyword evidence="3" id="KW-0560">Oxidoreductase</keyword>
<dbReference type="InterPro" id="IPR036196">
    <property type="entry name" value="Ptyr_pPase_sf"/>
</dbReference>
<dbReference type="SMART" id="SM00226">
    <property type="entry name" value="LMWPc"/>
    <property type="match status" value="1"/>
</dbReference>
<dbReference type="EC" id="1.20.4.1" evidence="3"/>
<dbReference type="Pfam" id="PF01451">
    <property type="entry name" value="LMWPc"/>
    <property type="match status" value="1"/>
</dbReference>
<keyword evidence="1" id="KW-0059">Arsenical resistance</keyword>
<dbReference type="SUPFAM" id="SSF52788">
    <property type="entry name" value="Phosphotyrosine protein phosphatases I"/>
    <property type="match status" value="1"/>
</dbReference>
<proteinExistence type="predicted"/>
<dbReference type="Gene3D" id="3.40.50.2300">
    <property type="match status" value="1"/>
</dbReference>
<dbReference type="InterPro" id="IPR023485">
    <property type="entry name" value="Ptyr_pPase"/>
</dbReference>
<sequence>MRLLFICVGNTCRSQMAEAVAKSMGHEAESAGTSPGLEVARDAIRVTEDIGIDMSGQYPKSVDNTDSSGFDRIISMGCGVECPALPIDDDWGLEDPVGRGKDFYRSTLEEIKQRLLALQ</sequence>
<evidence type="ECO:0000313" key="3">
    <source>
        <dbReference type="EMBL" id="AIE93273.1"/>
    </source>
</evidence>
<evidence type="ECO:0000256" key="1">
    <source>
        <dbReference type="ARBA" id="ARBA00022849"/>
    </source>
</evidence>
<dbReference type="PANTHER" id="PTHR43428:SF1">
    <property type="entry name" value="ARSENATE REDUCTASE"/>
    <property type="match status" value="1"/>
</dbReference>
<name>A0A075FPX6_9EURY</name>